<dbReference type="Pfam" id="PF00172">
    <property type="entry name" value="Zn_clus"/>
    <property type="match status" value="1"/>
</dbReference>
<keyword evidence="2" id="KW-0479">Metal-binding</keyword>
<evidence type="ECO:0000259" key="4">
    <source>
        <dbReference type="PROSITE" id="PS50048"/>
    </source>
</evidence>
<dbReference type="PANTHER" id="PTHR31001:SF50">
    <property type="entry name" value="ZN(II)2CYS6 TRANSCRIPTION FACTOR (EUROFUNG)"/>
    <property type="match status" value="1"/>
</dbReference>
<dbReference type="SMART" id="SM00066">
    <property type="entry name" value="GAL4"/>
    <property type="match status" value="1"/>
</dbReference>
<dbReference type="GO" id="GO:0003677">
    <property type="term" value="F:DNA binding"/>
    <property type="evidence" value="ECO:0007669"/>
    <property type="project" value="InterPro"/>
</dbReference>
<dbReference type="CDD" id="cd00067">
    <property type="entry name" value="GAL4"/>
    <property type="match status" value="1"/>
</dbReference>
<dbReference type="OrthoDB" id="435881at2759"/>
<protein>
    <recommendedName>
        <fullName evidence="4">Zn(2)-C6 fungal-type domain-containing protein</fullName>
    </recommendedName>
</protein>
<keyword evidence="3" id="KW-0539">Nucleus</keyword>
<dbReference type="PROSITE" id="PS00463">
    <property type="entry name" value="ZN2_CY6_FUNGAL_1"/>
    <property type="match status" value="1"/>
</dbReference>
<dbReference type="Proteomes" id="UP000622797">
    <property type="component" value="Unassembled WGS sequence"/>
</dbReference>
<dbReference type="SMART" id="SM00906">
    <property type="entry name" value="Fungal_trans"/>
    <property type="match status" value="1"/>
</dbReference>
<dbReference type="InterPro" id="IPR036864">
    <property type="entry name" value="Zn2-C6_fun-type_DNA-bd_sf"/>
</dbReference>
<dbReference type="InterPro" id="IPR001138">
    <property type="entry name" value="Zn2Cys6_DnaBD"/>
</dbReference>
<dbReference type="CDD" id="cd12148">
    <property type="entry name" value="fungal_TF_MHR"/>
    <property type="match status" value="1"/>
</dbReference>
<organism evidence="5 6">
    <name type="scientific">Fusarium sarcochroum</name>
    <dbReference type="NCBI Taxonomy" id="1208366"/>
    <lineage>
        <taxon>Eukaryota</taxon>
        <taxon>Fungi</taxon>
        <taxon>Dikarya</taxon>
        <taxon>Ascomycota</taxon>
        <taxon>Pezizomycotina</taxon>
        <taxon>Sordariomycetes</taxon>
        <taxon>Hypocreomycetidae</taxon>
        <taxon>Hypocreales</taxon>
        <taxon>Nectriaceae</taxon>
        <taxon>Fusarium</taxon>
        <taxon>Fusarium lateritium species complex</taxon>
    </lineage>
</organism>
<dbReference type="EMBL" id="JABEXW010000423">
    <property type="protein sequence ID" value="KAF4964191.1"/>
    <property type="molecule type" value="Genomic_DNA"/>
</dbReference>
<accession>A0A8H4TU42</accession>
<reference evidence="5" key="2">
    <citation type="submission" date="2020-05" db="EMBL/GenBank/DDBJ databases">
        <authorList>
            <person name="Kim H.-S."/>
            <person name="Proctor R.H."/>
            <person name="Brown D.W."/>
        </authorList>
    </citation>
    <scope>NUCLEOTIDE SEQUENCE</scope>
    <source>
        <strain evidence="5">NRRL 20472</strain>
    </source>
</reference>
<comment type="subcellular location">
    <subcellularLocation>
        <location evidence="1">Nucleus</location>
    </subcellularLocation>
</comment>
<dbReference type="Pfam" id="PF04082">
    <property type="entry name" value="Fungal_trans"/>
    <property type="match status" value="1"/>
</dbReference>
<dbReference type="PROSITE" id="PS50048">
    <property type="entry name" value="ZN2_CY6_FUNGAL_2"/>
    <property type="match status" value="1"/>
</dbReference>
<dbReference type="InterPro" id="IPR007219">
    <property type="entry name" value="XnlR_reg_dom"/>
</dbReference>
<sequence>MSAREGRSAKVLSCSNCRTRKIKCDKIQPNCGQCSRFGLDCVFPSRKPTRRAPRPRQSELLDRISRLENIVNQADPAKLKQLDEDDVQSLPGGAALSATLDDHCEELQAEAAQAANLETGERYLGSGFWGNLCTEVEGIRQALNQPSEDEDEDEEGDSPESLDSALAGLSGFLLGNSEYNPRQALIHPPPDMMIRLWAIYQRNVDPLMKFLHRPTINKYIQEHVESPKTHTFSPETNAVMFAIYFCAAACLTPESCLKQLGESKDVLTRRYRNAIERALAEADYLSSTKLETLQAFTAYASMIRVHTHDRTSWVLTSLVIRIAQGQNLHRDGDGHRFTPFIAEMRRRLWHFIVVLDIRGSEDRGSDATLTRSVFDTLEPTPIDDDDFGPDSPGPLIPKSTPAENVICLCTAMCSGIFGFISHPHHNPRGETEHFLYTEEELISHIRRLENNFIHTARPGHLPSLYASEIARVVILKLWLNIQYPFTGGPAPDRPRVSKETMLRTAISIIELRERMTKQQWEDRFAWWTDTYVQWHPLAVALAELCVQTEGELVDKAWAVVEHTFPSSREHIADTAKGSLWRPIKKLLKKARAARTEALMRRMSLNADMDMGATSSFMPPAMDPMAQSLQFNTNQQMTNIPTSGPGLTQQYDTSSMDPSILFDPPEVLNLDFGTGLEQGVPTEWSYWTEFFNDTQMETSPGGSGTGEST</sequence>
<dbReference type="PANTHER" id="PTHR31001">
    <property type="entry name" value="UNCHARACTERIZED TRANSCRIPTIONAL REGULATORY PROTEIN"/>
    <property type="match status" value="1"/>
</dbReference>
<evidence type="ECO:0000256" key="1">
    <source>
        <dbReference type="ARBA" id="ARBA00004123"/>
    </source>
</evidence>
<gene>
    <name evidence="5" type="ORF">FSARC_7888</name>
</gene>
<proteinExistence type="predicted"/>
<dbReference type="GO" id="GO:0008270">
    <property type="term" value="F:zinc ion binding"/>
    <property type="evidence" value="ECO:0007669"/>
    <property type="project" value="InterPro"/>
</dbReference>
<name>A0A8H4TU42_9HYPO</name>
<dbReference type="GO" id="GO:0005634">
    <property type="term" value="C:nucleus"/>
    <property type="evidence" value="ECO:0007669"/>
    <property type="project" value="UniProtKB-SubCell"/>
</dbReference>
<evidence type="ECO:0000256" key="2">
    <source>
        <dbReference type="ARBA" id="ARBA00022723"/>
    </source>
</evidence>
<evidence type="ECO:0000313" key="5">
    <source>
        <dbReference type="EMBL" id="KAF4964191.1"/>
    </source>
</evidence>
<keyword evidence="6" id="KW-1185">Reference proteome</keyword>
<dbReference type="InterPro" id="IPR050613">
    <property type="entry name" value="Sec_Metabolite_Reg"/>
</dbReference>
<comment type="caution">
    <text evidence="5">The sequence shown here is derived from an EMBL/GenBank/DDBJ whole genome shotgun (WGS) entry which is preliminary data.</text>
</comment>
<feature type="domain" description="Zn(2)-C6 fungal-type" evidence="4">
    <location>
        <begin position="13"/>
        <end position="43"/>
    </location>
</feature>
<dbReference type="GO" id="GO:0006351">
    <property type="term" value="P:DNA-templated transcription"/>
    <property type="evidence" value="ECO:0007669"/>
    <property type="project" value="InterPro"/>
</dbReference>
<dbReference type="Gene3D" id="4.10.240.10">
    <property type="entry name" value="Zn(2)-C6 fungal-type DNA-binding domain"/>
    <property type="match status" value="1"/>
</dbReference>
<reference evidence="5" key="1">
    <citation type="journal article" date="2020" name="BMC Genomics">
        <title>Correction to: Identification and distribution of gene clusters required for synthesis of sphingolipid metabolism inhibitors in diverse species of the filamentous fungus Fusarium.</title>
        <authorList>
            <person name="Kim H.S."/>
            <person name="Lohmar J.M."/>
            <person name="Busman M."/>
            <person name="Brown D.W."/>
            <person name="Naumann T.A."/>
            <person name="Divon H.H."/>
            <person name="Lysoe E."/>
            <person name="Uhlig S."/>
            <person name="Proctor R.H."/>
        </authorList>
    </citation>
    <scope>NUCLEOTIDE SEQUENCE</scope>
    <source>
        <strain evidence="5">NRRL 20472</strain>
    </source>
</reference>
<evidence type="ECO:0000313" key="6">
    <source>
        <dbReference type="Proteomes" id="UP000622797"/>
    </source>
</evidence>
<dbReference type="SUPFAM" id="SSF57701">
    <property type="entry name" value="Zn2/Cys6 DNA-binding domain"/>
    <property type="match status" value="1"/>
</dbReference>
<evidence type="ECO:0000256" key="3">
    <source>
        <dbReference type="ARBA" id="ARBA00023242"/>
    </source>
</evidence>
<dbReference type="GO" id="GO:0000981">
    <property type="term" value="F:DNA-binding transcription factor activity, RNA polymerase II-specific"/>
    <property type="evidence" value="ECO:0007669"/>
    <property type="project" value="InterPro"/>
</dbReference>
<dbReference type="AlphaFoldDB" id="A0A8H4TU42"/>